<feature type="transmembrane region" description="Helical" evidence="1">
    <location>
        <begin position="80"/>
        <end position="98"/>
    </location>
</feature>
<dbReference type="RefSeq" id="WP_114399919.1">
    <property type="nucleotide sequence ID" value="NZ_QEIM01000164.1"/>
</dbReference>
<keyword evidence="1" id="KW-0812">Transmembrane</keyword>
<organism evidence="3 4">
    <name type="scientific">Marinitenerispora sediminis</name>
    <dbReference type="NCBI Taxonomy" id="1931232"/>
    <lineage>
        <taxon>Bacteria</taxon>
        <taxon>Bacillati</taxon>
        <taxon>Actinomycetota</taxon>
        <taxon>Actinomycetes</taxon>
        <taxon>Streptosporangiales</taxon>
        <taxon>Nocardiopsidaceae</taxon>
        <taxon>Marinitenerispora</taxon>
    </lineage>
</organism>
<comment type="caution">
    <text evidence="3">The sequence shown here is derived from an EMBL/GenBank/DDBJ whole genome shotgun (WGS) entry which is preliminary data.</text>
</comment>
<dbReference type="SUPFAM" id="SSF56219">
    <property type="entry name" value="DNase I-like"/>
    <property type="match status" value="1"/>
</dbReference>
<sequence>MAATSHPGPHRAAAPPGRRRAGRWLAGAALAVPTAVLLCRLAGVDGVTPVPQLLAFLPHLLVAAAAGLALCVLVRWRAGLVWSLAVALGIGALLPSYGRAEAAPAGPPAARLSVLTANLRLGAATDALVEVLRSEHPDLVFVQECDLACGERLETAELTRLYPHRVLAAATGAEGSAILSRHPVRPAGEVPGLLAMPGAEAVVEGVPVALLLAHPLPPIPGMVADWRRELTALRTAAADLDGAAIVAGDFNATRDHAAFRAVLDTGLRDSAPAVGLGREPSWTAAPLAGAQIDHILVGGPLHPTAGRFLDLAGSDHRALLVEADLYAGG</sequence>
<gene>
    <name evidence="3" type="ORF">DEF24_04800</name>
</gene>
<evidence type="ECO:0000313" key="4">
    <source>
        <dbReference type="Proteomes" id="UP000253318"/>
    </source>
</evidence>
<dbReference type="Proteomes" id="UP000253318">
    <property type="component" value="Unassembled WGS sequence"/>
</dbReference>
<keyword evidence="1" id="KW-1133">Transmembrane helix</keyword>
<dbReference type="GO" id="GO:0003824">
    <property type="term" value="F:catalytic activity"/>
    <property type="evidence" value="ECO:0007669"/>
    <property type="project" value="InterPro"/>
</dbReference>
<dbReference type="InterPro" id="IPR005135">
    <property type="entry name" value="Endo/exonuclease/phosphatase"/>
</dbReference>
<dbReference type="AlphaFoldDB" id="A0A368T9E5"/>
<dbReference type="OrthoDB" id="2340043at2"/>
<feature type="domain" description="Endonuclease/exonuclease/phosphatase" evidence="2">
    <location>
        <begin position="115"/>
        <end position="316"/>
    </location>
</feature>
<evidence type="ECO:0000313" key="3">
    <source>
        <dbReference type="EMBL" id="RCV61155.1"/>
    </source>
</evidence>
<protein>
    <recommendedName>
        <fullName evidence="2">Endonuclease/exonuclease/phosphatase domain-containing protein</fullName>
    </recommendedName>
</protein>
<dbReference type="Gene3D" id="3.60.10.10">
    <property type="entry name" value="Endonuclease/exonuclease/phosphatase"/>
    <property type="match status" value="1"/>
</dbReference>
<feature type="transmembrane region" description="Helical" evidence="1">
    <location>
        <begin position="55"/>
        <end position="73"/>
    </location>
</feature>
<dbReference type="EMBL" id="QEIN01000024">
    <property type="protein sequence ID" value="RCV61155.1"/>
    <property type="molecule type" value="Genomic_DNA"/>
</dbReference>
<dbReference type="InterPro" id="IPR036691">
    <property type="entry name" value="Endo/exonu/phosph_ase_sf"/>
</dbReference>
<reference evidence="3 4" key="1">
    <citation type="submission" date="2018-04" db="EMBL/GenBank/DDBJ databases">
        <title>Novel actinobacteria from marine sediment.</title>
        <authorList>
            <person name="Ng Z.Y."/>
            <person name="Tan G.Y.A."/>
        </authorList>
    </citation>
    <scope>NUCLEOTIDE SEQUENCE [LARGE SCALE GENOMIC DNA]</scope>
    <source>
        <strain evidence="3 4">TPS81</strain>
    </source>
</reference>
<feature type="transmembrane region" description="Helical" evidence="1">
    <location>
        <begin position="21"/>
        <end position="43"/>
    </location>
</feature>
<accession>A0A368T9E5</accession>
<evidence type="ECO:0000256" key="1">
    <source>
        <dbReference type="SAM" id="Phobius"/>
    </source>
</evidence>
<keyword evidence="1" id="KW-0472">Membrane</keyword>
<name>A0A368T9E5_9ACTN</name>
<dbReference type="Pfam" id="PF03372">
    <property type="entry name" value="Exo_endo_phos"/>
    <property type="match status" value="1"/>
</dbReference>
<evidence type="ECO:0000259" key="2">
    <source>
        <dbReference type="Pfam" id="PF03372"/>
    </source>
</evidence>
<keyword evidence="4" id="KW-1185">Reference proteome</keyword>
<proteinExistence type="predicted"/>